<evidence type="ECO:0000259" key="2">
    <source>
        <dbReference type="Pfam" id="PF22725"/>
    </source>
</evidence>
<dbReference type="PANTHER" id="PTHR43054:SF1">
    <property type="entry name" value="SCYLLO-INOSITOL 2-DEHYDROGENASE (NADP(+)) IOLU"/>
    <property type="match status" value="1"/>
</dbReference>
<dbReference type="KEGG" id="ccb:Clocel_0657"/>
<dbReference type="EMBL" id="CP002160">
    <property type="protein sequence ID" value="ADL50428.1"/>
    <property type="molecule type" value="Genomic_DNA"/>
</dbReference>
<organism evidence="3 4">
    <name type="scientific">Clostridium cellulovorans (strain ATCC 35296 / DSM 3052 / OCM 3 / 743B)</name>
    <dbReference type="NCBI Taxonomy" id="573061"/>
    <lineage>
        <taxon>Bacteria</taxon>
        <taxon>Bacillati</taxon>
        <taxon>Bacillota</taxon>
        <taxon>Clostridia</taxon>
        <taxon>Eubacteriales</taxon>
        <taxon>Clostridiaceae</taxon>
        <taxon>Clostridium</taxon>
    </lineage>
</organism>
<dbReference type="RefSeq" id="WP_010074792.1">
    <property type="nucleotide sequence ID" value="NC_014393.1"/>
</dbReference>
<dbReference type="HOGENOM" id="CLU_023194_7_0_9"/>
<feature type="domain" description="Gfo/Idh/MocA-like oxidoreductase N-terminal" evidence="1">
    <location>
        <begin position="2"/>
        <end position="119"/>
    </location>
</feature>
<sequence>MINFGVIGTGKIVEQFLAAAALVEDFSFTAIYSRTENSAKAFAEKHGAKEYYTNLEEMAKSKSIDAVYIASPNALHCEQTILFLNNKKHVLCEKALASNSREVKKMIEVAKKNQVFLMEAMKTTVTPNFTSIRENLYKIGKIRSYVGNYCQYSSRYDQYKEGIIQNAFKPELSNGAIMDIGVYCIEPMVQLFGKPNTIKATGVMLESGVDGSGSISFGYKDMEAIVIYSKITHSFCSSEIKGEKGSIIIGNMNNFNDVKIHYRSGDVEDISIKQNKELMIYEIEEFIKSLKAREMESKVNSHEVSIKTMEIIDEARSQIGVVYPADQK</sequence>
<dbReference type="eggNOG" id="COG0673">
    <property type="taxonomic scope" value="Bacteria"/>
</dbReference>
<dbReference type="GO" id="GO:0000166">
    <property type="term" value="F:nucleotide binding"/>
    <property type="evidence" value="ECO:0007669"/>
    <property type="project" value="InterPro"/>
</dbReference>
<feature type="domain" description="GFO/IDH/MocA-like oxidoreductase" evidence="2">
    <location>
        <begin position="138"/>
        <end position="247"/>
    </location>
</feature>
<reference evidence="3 4" key="1">
    <citation type="submission" date="2010-08" db="EMBL/GenBank/DDBJ databases">
        <title>Complete sequence of Clostridium cellulovorans 743B.</title>
        <authorList>
            <consortium name="US DOE Joint Genome Institute"/>
            <person name="Lucas S."/>
            <person name="Copeland A."/>
            <person name="Lapidus A."/>
            <person name="Cheng J.-F."/>
            <person name="Bruce D."/>
            <person name="Goodwin L."/>
            <person name="Pitluck S."/>
            <person name="Chertkov O."/>
            <person name="Detter J.C."/>
            <person name="Han C."/>
            <person name="Tapia R."/>
            <person name="Land M."/>
            <person name="Hauser L."/>
            <person name="Chang Y.-J."/>
            <person name="Jeffries C."/>
            <person name="Kyrpides N."/>
            <person name="Ivanova N."/>
            <person name="Mikhailova N."/>
            <person name="Hemme C.L."/>
            <person name="Woyke T."/>
        </authorList>
    </citation>
    <scope>NUCLEOTIDE SEQUENCE [LARGE SCALE GENOMIC DNA]</scope>
    <source>
        <strain evidence="4">ATCC 35296 / DSM 3052 / OCM 3 / 743B</strain>
    </source>
</reference>
<dbReference type="SUPFAM" id="SSF51735">
    <property type="entry name" value="NAD(P)-binding Rossmann-fold domains"/>
    <property type="match status" value="1"/>
</dbReference>
<dbReference type="InterPro" id="IPR036291">
    <property type="entry name" value="NAD(P)-bd_dom_sf"/>
</dbReference>
<evidence type="ECO:0000313" key="3">
    <source>
        <dbReference type="EMBL" id="ADL50428.1"/>
    </source>
</evidence>
<protein>
    <submittedName>
        <fullName evidence="3">Oxidoreductase domain protein</fullName>
    </submittedName>
</protein>
<proteinExistence type="predicted"/>
<evidence type="ECO:0000313" key="4">
    <source>
        <dbReference type="Proteomes" id="UP000002730"/>
    </source>
</evidence>
<dbReference type="Pfam" id="PF22725">
    <property type="entry name" value="GFO_IDH_MocA_C3"/>
    <property type="match status" value="1"/>
</dbReference>
<dbReference type="AlphaFoldDB" id="D9SRR1"/>
<dbReference type="Pfam" id="PF01408">
    <property type="entry name" value="GFO_IDH_MocA"/>
    <property type="match status" value="1"/>
</dbReference>
<dbReference type="STRING" id="573061.Clocel_0657"/>
<name>D9SRR1_CLOC7</name>
<evidence type="ECO:0000259" key="1">
    <source>
        <dbReference type="Pfam" id="PF01408"/>
    </source>
</evidence>
<dbReference type="SUPFAM" id="SSF55347">
    <property type="entry name" value="Glyceraldehyde-3-phosphate dehydrogenase-like, C-terminal domain"/>
    <property type="match status" value="1"/>
</dbReference>
<dbReference type="Gene3D" id="3.30.360.10">
    <property type="entry name" value="Dihydrodipicolinate Reductase, domain 2"/>
    <property type="match status" value="1"/>
</dbReference>
<keyword evidence="4" id="KW-1185">Reference proteome</keyword>
<dbReference type="Proteomes" id="UP000002730">
    <property type="component" value="Chromosome"/>
</dbReference>
<accession>D9SRR1</accession>
<dbReference type="InterPro" id="IPR055170">
    <property type="entry name" value="GFO_IDH_MocA-like_dom"/>
</dbReference>
<dbReference type="InterPro" id="IPR000683">
    <property type="entry name" value="Gfo/Idh/MocA-like_OxRdtase_N"/>
</dbReference>
<dbReference type="Gene3D" id="3.40.50.720">
    <property type="entry name" value="NAD(P)-binding Rossmann-like Domain"/>
    <property type="match status" value="1"/>
</dbReference>
<dbReference type="OrthoDB" id="9783105at2"/>
<gene>
    <name evidence="3" type="ordered locus">Clocel_0657</name>
</gene>
<dbReference type="PANTHER" id="PTHR43054">
    <property type="match status" value="1"/>
</dbReference>